<dbReference type="PANTHER" id="PTHR33055">
    <property type="entry name" value="TRANSPOSASE FOR INSERTION SEQUENCE ELEMENT IS1111A"/>
    <property type="match status" value="1"/>
</dbReference>
<sequence length="294" mass="32717">MEACGSSYYWARELMSLGHEVKLMNPKFVQPYVKGNKNDYNDAEAICEAVQRPNMRFVDLKTPEQQAVLHLHQSRQLLIRERVSLGNHIRALLSEFGIVFAKSVRVFEESVPAVLADETNDLPAISRRSAGVMWAAYQKSQSSIADLERELALWHKDNEASRRLAEVPGIGIQTASALVAKLGNGRSFRNGREVAAFVGLVPKQASSGGKEKLLGIIKRGDGYLRRLLVQGAKSVIRQVKRRHSAGLAGGHPWVESLLEHKHPNKVAIALANKMARIAWVILAREERNRCATTQ</sequence>
<evidence type="ECO:0000313" key="3">
    <source>
        <dbReference type="EMBL" id="GAA4931331.1"/>
    </source>
</evidence>
<reference evidence="4" key="1">
    <citation type="journal article" date="2019" name="Int. J. Syst. Evol. Microbiol.">
        <title>The Global Catalogue of Microorganisms (GCM) 10K type strain sequencing project: providing services to taxonomists for standard genome sequencing and annotation.</title>
        <authorList>
            <consortium name="The Broad Institute Genomics Platform"/>
            <consortium name="The Broad Institute Genome Sequencing Center for Infectious Disease"/>
            <person name="Wu L."/>
            <person name="Ma J."/>
        </authorList>
    </citation>
    <scope>NUCLEOTIDE SEQUENCE [LARGE SCALE GENOMIC DNA]</scope>
    <source>
        <strain evidence="4">JCM 19134</strain>
    </source>
</reference>
<dbReference type="Proteomes" id="UP001409585">
    <property type="component" value="Unassembled WGS sequence"/>
</dbReference>
<organism evidence="3 4">
    <name type="scientific">Halioxenophilus aromaticivorans</name>
    <dbReference type="NCBI Taxonomy" id="1306992"/>
    <lineage>
        <taxon>Bacteria</taxon>
        <taxon>Pseudomonadati</taxon>
        <taxon>Pseudomonadota</taxon>
        <taxon>Gammaproteobacteria</taxon>
        <taxon>Alteromonadales</taxon>
        <taxon>Alteromonadaceae</taxon>
        <taxon>Halioxenophilus</taxon>
    </lineage>
</organism>
<dbReference type="GO" id="GO:0003677">
    <property type="term" value="F:DNA binding"/>
    <property type="evidence" value="ECO:0007669"/>
    <property type="project" value="InterPro"/>
</dbReference>
<accession>A0AAV3TYQ2</accession>
<proteinExistence type="predicted"/>
<feature type="domain" description="Transposase IS110-like N-terminal" evidence="1">
    <location>
        <begin position="14"/>
        <end position="96"/>
    </location>
</feature>
<feature type="domain" description="Transposase IS116/IS110/IS902 C-terminal" evidence="2">
    <location>
        <begin position="162"/>
        <end position="241"/>
    </location>
</feature>
<protein>
    <submittedName>
        <fullName evidence="3">IS110-like element ISCc4 family transposase</fullName>
    </submittedName>
</protein>
<dbReference type="NCBIfam" id="NF033542">
    <property type="entry name" value="transpos_IS110"/>
    <property type="match status" value="1"/>
</dbReference>
<evidence type="ECO:0000259" key="2">
    <source>
        <dbReference type="Pfam" id="PF02371"/>
    </source>
</evidence>
<dbReference type="InterPro" id="IPR002525">
    <property type="entry name" value="Transp_IS110-like_N"/>
</dbReference>
<dbReference type="InterPro" id="IPR003346">
    <property type="entry name" value="Transposase_20"/>
</dbReference>
<dbReference type="Pfam" id="PF01548">
    <property type="entry name" value="DEDD_Tnp_IS110"/>
    <property type="match status" value="1"/>
</dbReference>
<keyword evidence="4" id="KW-1185">Reference proteome</keyword>
<dbReference type="Pfam" id="PF02371">
    <property type="entry name" value="Transposase_20"/>
    <property type="match status" value="1"/>
</dbReference>
<gene>
    <name evidence="3" type="ORF">GCM10025791_04290</name>
</gene>
<dbReference type="EMBL" id="BAABLX010000004">
    <property type="protein sequence ID" value="GAA4931331.1"/>
    <property type="molecule type" value="Genomic_DNA"/>
</dbReference>
<name>A0AAV3TYQ2_9ALTE</name>
<comment type="caution">
    <text evidence="3">The sequence shown here is derived from an EMBL/GenBank/DDBJ whole genome shotgun (WGS) entry which is preliminary data.</text>
</comment>
<evidence type="ECO:0000313" key="4">
    <source>
        <dbReference type="Proteomes" id="UP001409585"/>
    </source>
</evidence>
<dbReference type="GO" id="GO:0006313">
    <property type="term" value="P:DNA transposition"/>
    <property type="evidence" value="ECO:0007669"/>
    <property type="project" value="InterPro"/>
</dbReference>
<dbReference type="AlphaFoldDB" id="A0AAV3TYQ2"/>
<dbReference type="GO" id="GO:0004803">
    <property type="term" value="F:transposase activity"/>
    <property type="evidence" value="ECO:0007669"/>
    <property type="project" value="InterPro"/>
</dbReference>
<dbReference type="PANTHER" id="PTHR33055:SF3">
    <property type="entry name" value="PUTATIVE TRANSPOSASE FOR IS117-RELATED"/>
    <property type="match status" value="1"/>
</dbReference>
<dbReference type="InterPro" id="IPR047650">
    <property type="entry name" value="Transpos_IS110"/>
</dbReference>
<evidence type="ECO:0000259" key="1">
    <source>
        <dbReference type="Pfam" id="PF01548"/>
    </source>
</evidence>